<feature type="active site" evidence="6">
    <location>
        <position position="121"/>
    </location>
</feature>
<reference evidence="9" key="1">
    <citation type="journal article" date="2019" name="Int. J. Syst. Evol. Microbiol.">
        <title>The Global Catalogue of Microorganisms (GCM) 10K type strain sequencing project: providing services to taxonomists for standard genome sequencing and annotation.</title>
        <authorList>
            <consortium name="The Broad Institute Genomics Platform"/>
            <consortium name="The Broad Institute Genome Sequencing Center for Infectious Disease"/>
            <person name="Wu L."/>
            <person name="Ma J."/>
        </authorList>
    </citation>
    <scope>NUCLEOTIDE SEQUENCE [LARGE SCALE GENOMIC DNA]</scope>
    <source>
        <strain evidence="9">CCM 8980</strain>
    </source>
</reference>
<dbReference type="InterPro" id="IPR043502">
    <property type="entry name" value="DNA/RNA_pol_sf"/>
</dbReference>
<comment type="function">
    <text evidence="6">Poorly processive, error-prone DNA polymerase involved in untargeted mutagenesis. Copies undamaged DNA at stalled replication forks, which arise in vivo from mismatched or misaligned primer ends. These misaligned primers can be extended by PolIV. Exhibits no 3'-5' exonuclease (proofreading) activity. May be involved in translesional synthesis, in conjunction with the beta clamp from PolIII.</text>
</comment>
<dbReference type="CDD" id="cd03586">
    <property type="entry name" value="PolY_Pol_IV_kappa"/>
    <property type="match status" value="1"/>
</dbReference>
<evidence type="ECO:0000256" key="4">
    <source>
        <dbReference type="ARBA" id="ARBA00022705"/>
    </source>
</evidence>
<comment type="cofactor">
    <cofactor evidence="6">
        <name>Mg(2+)</name>
        <dbReference type="ChEBI" id="CHEBI:18420"/>
    </cofactor>
    <text evidence="6">Binds 2 magnesium ions per subunit.</text>
</comment>
<keyword evidence="2 6" id="KW-0515">Mutator protein</keyword>
<evidence type="ECO:0000256" key="5">
    <source>
        <dbReference type="ARBA" id="ARBA00022932"/>
    </source>
</evidence>
<sequence length="367" mass="41702">MALFELPMRNDTQRRILHVDMDAFYASIEMRDAPALRRRALVIAHDPRTTGGKGVVTTANYVARQYGVHSAMPANEALRLVPKHLLTFKNPDFTKYRAVSHQIHDIFRQVTDLMEPVALDEAYLDITANHDFPSKVALALWLQDQIREATQLTCSFGLSYNKFLAKEASEYNKPRGRTVIMPAQAQPFLDALPIAAFRGVGKKTLPKLEAMGAIDGAHLRAFSQSELIDAFGKFGFGLYQHVRGIDLRPVERRVAKSIGKEETYRTFLTTETQVRERLEALAAMVEDALARHQMHGKVVVLKVRDSEFETQTRRRTLDHFIADRQQLFDQAWSLWQERAERPAGVRLLGITMTGLEPAQYENLDLDV</sequence>
<comment type="subunit">
    <text evidence="6">Monomer.</text>
</comment>
<feature type="binding site" evidence="6">
    <location>
        <position position="120"/>
    </location>
    <ligand>
        <name>Mg(2+)</name>
        <dbReference type="ChEBI" id="CHEBI:18420"/>
    </ligand>
</feature>
<gene>
    <name evidence="6 8" type="primary">dinB</name>
    <name evidence="8" type="ORF">ACFQ4P_01790</name>
</gene>
<evidence type="ECO:0000313" key="9">
    <source>
        <dbReference type="Proteomes" id="UP001597196"/>
    </source>
</evidence>
<accession>A0ABW4CG84</accession>
<comment type="similarity">
    <text evidence="1 6">Belongs to the DNA polymerase type-Y family.</text>
</comment>
<keyword evidence="4 6" id="KW-0235">DNA replication</keyword>
<keyword evidence="6" id="KW-0234">DNA repair</keyword>
<keyword evidence="3 6" id="KW-0548">Nucleotidyltransferase</keyword>
<proteinExistence type="inferred from homology"/>
<name>A0ABW4CG84_9LACO</name>
<feature type="binding site" evidence="6">
    <location>
        <position position="20"/>
    </location>
    <ligand>
        <name>Mg(2+)</name>
        <dbReference type="ChEBI" id="CHEBI:18420"/>
    </ligand>
</feature>
<dbReference type="PROSITE" id="PS50173">
    <property type="entry name" value="UMUC"/>
    <property type="match status" value="1"/>
</dbReference>
<dbReference type="PANTHER" id="PTHR11076">
    <property type="entry name" value="DNA REPAIR POLYMERASE UMUC / TRANSFERASE FAMILY MEMBER"/>
    <property type="match status" value="1"/>
</dbReference>
<dbReference type="SUPFAM" id="SSF100879">
    <property type="entry name" value="Lesion bypass DNA polymerase (Y-family), little finger domain"/>
    <property type="match status" value="1"/>
</dbReference>
<keyword evidence="6" id="KW-0460">Magnesium</keyword>
<evidence type="ECO:0000256" key="6">
    <source>
        <dbReference type="HAMAP-Rule" id="MF_01113"/>
    </source>
</evidence>
<keyword evidence="6" id="KW-0479">Metal-binding</keyword>
<dbReference type="HAMAP" id="MF_01113">
    <property type="entry name" value="DNApol_IV"/>
    <property type="match status" value="1"/>
</dbReference>
<evidence type="ECO:0000256" key="3">
    <source>
        <dbReference type="ARBA" id="ARBA00022695"/>
    </source>
</evidence>
<organism evidence="8 9">
    <name type="scientific">Lacticaseibacillus mingshuiensis</name>
    <dbReference type="NCBI Taxonomy" id="2799574"/>
    <lineage>
        <taxon>Bacteria</taxon>
        <taxon>Bacillati</taxon>
        <taxon>Bacillota</taxon>
        <taxon>Bacilli</taxon>
        <taxon>Lactobacillales</taxon>
        <taxon>Lactobacillaceae</taxon>
        <taxon>Lacticaseibacillus</taxon>
    </lineage>
</organism>
<dbReference type="InterPro" id="IPR001126">
    <property type="entry name" value="UmuC"/>
</dbReference>
<keyword evidence="6" id="KW-0963">Cytoplasm</keyword>
<dbReference type="SUPFAM" id="SSF56672">
    <property type="entry name" value="DNA/RNA polymerases"/>
    <property type="match status" value="1"/>
</dbReference>
<dbReference type="EC" id="2.7.7.7" evidence="6"/>
<dbReference type="Proteomes" id="UP001597196">
    <property type="component" value="Unassembled WGS sequence"/>
</dbReference>
<dbReference type="Pfam" id="PF11799">
    <property type="entry name" value="IMS_C"/>
    <property type="match status" value="1"/>
</dbReference>
<feature type="domain" description="UmuC" evidence="7">
    <location>
        <begin position="16"/>
        <end position="201"/>
    </location>
</feature>
<dbReference type="RefSeq" id="WP_203626065.1">
    <property type="nucleotide sequence ID" value="NZ_BOLQ01000002.1"/>
</dbReference>
<dbReference type="InterPro" id="IPR043128">
    <property type="entry name" value="Rev_trsase/Diguanyl_cyclase"/>
</dbReference>
<keyword evidence="9" id="KW-1185">Reference proteome</keyword>
<evidence type="ECO:0000256" key="1">
    <source>
        <dbReference type="ARBA" id="ARBA00010945"/>
    </source>
</evidence>
<dbReference type="InterPro" id="IPR036775">
    <property type="entry name" value="DNA_pol_Y-fam_lit_finger_sf"/>
</dbReference>
<dbReference type="InterPro" id="IPR022880">
    <property type="entry name" value="DNApol_IV"/>
</dbReference>
<comment type="caution">
    <text evidence="8">The sequence shown here is derived from an EMBL/GenBank/DDBJ whole genome shotgun (WGS) entry which is preliminary data.</text>
</comment>
<dbReference type="Pfam" id="PF00817">
    <property type="entry name" value="IMS"/>
    <property type="match status" value="1"/>
</dbReference>
<comment type="subcellular location">
    <subcellularLocation>
        <location evidence="6">Cytoplasm</location>
    </subcellularLocation>
</comment>
<dbReference type="Gene3D" id="3.30.1490.100">
    <property type="entry name" value="DNA polymerase, Y-family, little finger domain"/>
    <property type="match status" value="1"/>
</dbReference>
<evidence type="ECO:0000313" key="8">
    <source>
        <dbReference type="EMBL" id="MFD1428979.1"/>
    </source>
</evidence>
<evidence type="ECO:0000256" key="2">
    <source>
        <dbReference type="ARBA" id="ARBA00022457"/>
    </source>
</evidence>
<comment type="catalytic activity">
    <reaction evidence="6">
        <text>DNA(n) + a 2'-deoxyribonucleoside 5'-triphosphate = DNA(n+1) + diphosphate</text>
        <dbReference type="Rhea" id="RHEA:22508"/>
        <dbReference type="Rhea" id="RHEA-COMP:17339"/>
        <dbReference type="Rhea" id="RHEA-COMP:17340"/>
        <dbReference type="ChEBI" id="CHEBI:33019"/>
        <dbReference type="ChEBI" id="CHEBI:61560"/>
        <dbReference type="ChEBI" id="CHEBI:173112"/>
        <dbReference type="EC" id="2.7.7.7"/>
    </reaction>
</comment>
<dbReference type="GO" id="GO:0003887">
    <property type="term" value="F:DNA-directed DNA polymerase activity"/>
    <property type="evidence" value="ECO:0007669"/>
    <property type="project" value="UniProtKB-EC"/>
</dbReference>
<dbReference type="Gene3D" id="3.40.1170.60">
    <property type="match status" value="1"/>
</dbReference>
<keyword evidence="5 6" id="KW-0239">DNA-directed DNA polymerase</keyword>
<keyword evidence="6" id="KW-0238">DNA-binding</keyword>
<dbReference type="InterPro" id="IPR050116">
    <property type="entry name" value="DNA_polymerase-Y"/>
</dbReference>
<keyword evidence="6 8" id="KW-0808">Transferase</keyword>
<feature type="site" description="Substrate discrimination" evidence="6">
    <location>
        <position position="25"/>
    </location>
</feature>
<evidence type="ECO:0000259" key="7">
    <source>
        <dbReference type="PROSITE" id="PS50173"/>
    </source>
</evidence>
<keyword evidence="6" id="KW-0227">DNA damage</keyword>
<dbReference type="InterPro" id="IPR017961">
    <property type="entry name" value="DNA_pol_Y-fam_little_finger"/>
</dbReference>
<dbReference type="PANTHER" id="PTHR11076:SF33">
    <property type="entry name" value="DNA POLYMERASE KAPPA"/>
    <property type="match status" value="1"/>
</dbReference>
<dbReference type="EMBL" id="JBHTOC010000002">
    <property type="protein sequence ID" value="MFD1428979.1"/>
    <property type="molecule type" value="Genomic_DNA"/>
</dbReference>
<dbReference type="NCBIfam" id="NF002677">
    <property type="entry name" value="PRK02406.1"/>
    <property type="match status" value="1"/>
</dbReference>
<dbReference type="Gene3D" id="1.10.150.20">
    <property type="entry name" value="5' to 3' exonuclease, C-terminal subdomain"/>
    <property type="match status" value="1"/>
</dbReference>
<protein>
    <recommendedName>
        <fullName evidence="6">DNA polymerase IV</fullName>
        <shortName evidence="6">Pol IV</shortName>
        <ecNumber evidence="6">2.7.7.7</ecNumber>
    </recommendedName>
</protein>
<dbReference type="Gene3D" id="3.30.70.270">
    <property type="match status" value="1"/>
</dbReference>